<evidence type="ECO:0008006" key="3">
    <source>
        <dbReference type="Google" id="ProtNLM"/>
    </source>
</evidence>
<organism evidence="1 2">
    <name type="scientific">Candidatus Magasanikbacteria bacterium GW2011_GWA2_37_8</name>
    <dbReference type="NCBI Taxonomy" id="1619036"/>
    <lineage>
        <taxon>Bacteria</taxon>
        <taxon>Candidatus Magasanikiibacteriota</taxon>
    </lineage>
</organism>
<sequence length="257" mass="30023">MLTPEVIKQIQTELQSIFPRSLVLLGGSYLWNETDESSDADFYVVGGDINFWLNRKSKKLKTLKNQFLEINITWCPRVFFIFGWYDIYGQDLIGNIYRSPLNYKINWRNTIKLGYFYCLQALTATTKEEKNKWLKKASKRLAWAQKLNNKEVSITDRIKPYFSFGNLAKTLSNNWSTEEIIEGLNELVKIGDEQLKFSLINYLIYNIKFIVHKDFSFLNSNPDKKIILEMQKLIQSGSITQSAVGLINRVIFPVYIL</sequence>
<evidence type="ECO:0000313" key="2">
    <source>
        <dbReference type="Proteomes" id="UP000034333"/>
    </source>
</evidence>
<accession>A0A0G0JS49</accession>
<evidence type="ECO:0000313" key="1">
    <source>
        <dbReference type="EMBL" id="KKQ39724.1"/>
    </source>
</evidence>
<gene>
    <name evidence="1" type="ORF">US58_C0029G0002</name>
</gene>
<reference evidence="1 2" key="1">
    <citation type="journal article" date="2015" name="Nature">
        <title>rRNA introns, odd ribosomes, and small enigmatic genomes across a large radiation of phyla.</title>
        <authorList>
            <person name="Brown C.T."/>
            <person name="Hug L.A."/>
            <person name="Thomas B.C."/>
            <person name="Sharon I."/>
            <person name="Castelle C.J."/>
            <person name="Singh A."/>
            <person name="Wilkins M.J."/>
            <person name="Williams K.H."/>
            <person name="Banfield J.F."/>
        </authorList>
    </citation>
    <scope>NUCLEOTIDE SEQUENCE [LARGE SCALE GENOMIC DNA]</scope>
</reference>
<comment type="caution">
    <text evidence="1">The sequence shown here is derived from an EMBL/GenBank/DDBJ whole genome shotgun (WGS) entry which is preliminary data.</text>
</comment>
<dbReference type="Proteomes" id="UP000034333">
    <property type="component" value="Unassembled WGS sequence"/>
</dbReference>
<name>A0A0G0JS49_9BACT</name>
<dbReference type="InterPro" id="IPR043519">
    <property type="entry name" value="NT_sf"/>
</dbReference>
<dbReference type="SUPFAM" id="SSF81301">
    <property type="entry name" value="Nucleotidyltransferase"/>
    <property type="match status" value="1"/>
</dbReference>
<dbReference type="EMBL" id="LBTN01000029">
    <property type="protein sequence ID" value="KKQ39724.1"/>
    <property type="molecule type" value="Genomic_DNA"/>
</dbReference>
<dbReference type="STRING" id="1619036.US58_C0029G0002"/>
<protein>
    <recommendedName>
        <fullName evidence="3">Polymerase nucleotidyl transferase domain-containing protein</fullName>
    </recommendedName>
</protein>
<dbReference type="AlphaFoldDB" id="A0A0G0JS49"/>
<dbReference type="Gene3D" id="3.30.460.10">
    <property type="entry name" value="Beta Polymerase, domain 2"/>
    <property type="match status" value="1"/>
</dbReference>
<proteinExistence type="predicted"/>